<keyword evidence="6 8" id="KW-0998">Cell outer membrane</keyword>
<keyword evidence="3" id="KW-0732">Signal</keyword>
<keyword evidence="4 8" id="KW-0472">Membrane</keyword>
<organism evidence="10">
    <name type="scientific">Borrelia coriaceae ATCC 43381</name>
    <dbReference type="NCBI Taxonomy" id="1408429"/>
    <lineage>
        <taxon>Bacteria</taxon>
        <taxon>Pseudomonadati</taxon>
        <taxon>Spirochaetota</taxon>
        <taxon>Spirochaetia</taxon>
        <taxon>Spirochaetales</taxon>
        <taxon>Borreliaceae</taxon>
        <taxon>Borrelia</taxon>
    </lineage>
</organism>
<feature type="compositionally biased region" description="Low complexity" evidence="9">
    <location>
        <begin position="131"/>
        <end position="146"/>
    </location>
</feature>
<evidence type="ECO:0000256" key="9">
    <source>
        <dbReference type="SAM" id="MobiDB-lite"/>
    </source>
</evidence>
<dbReference type="PROSITE" id="PS51257">
    <property type="entry name" value="PROKAR_LIPOPROTEIN"/>
    <property type="match status" value="1"/>
</dbReference>
<gene>
    <name evidence="10" type="ORF">BCO_0125313</name>
</gene>
<evidence type="ECO:0000256" key="5">
    <source>
        <dbReference type="ARBA" id="ARBA00023139"/>
    </source>
</evidence>
<reference evidence="10" key="1">
    <citation type="submission" date="2013-04" db="EMBL/GenBank/DDBJ databases">
        <title>Comparative Genomics of Relapsing Fever Spirochetes.</title>
        <authorList>
            <person name="Schwan T.G."/>
            <person name="Raffel S.J."/>
            <person name="Porcella S.F."/>
            <person name="Martens C.A."/>
            <person name="Bruno D.P."/>
            <person name="Ricklefs S.M."/>
            <person name="Barbian K.B."/>
        </authorList>
    </citation>
    <scope>NUCLEOTIDE SEQUENCE</scope>
    <source>
        <strain evidence="10">Co53</strain>
        <plasmid evidence="10">unnamed</plasmid>
    </source>
</reference>
<evidence type="ECO:0000256" key="3">
    <source>
        <dbReference type="ARBA" id="ARBA00022729"/>
    </source>
</evidence>
<sequence length="349" mass="36639">MHVIMKINIKNIKVRSICATLFISLFLACNNGIEELEKQRDSILSVSNLRQQFLDIFTSFSEMITNTLGIKAETPKSYIGKYFISIETTMKKVKEKLSNVVAEHGNYPKVKEEVEKFITETLNKIEEGAKKAASGSGTSGAISDASHSSGQEAVPAKAESVNALVKGIKTMVKVVLKQDEGKADATKTEQNENKDIGKLFGQNSDATDAIAAAGASIGAVTGADILQAIAKSGDDISTAQITTAKDAASIAVAQKQNAQTLDAAQKDAVIAAGLALRAMAQDGKFAAKSTDKKAVNAVNGMAASAVGKTLSTLIIAIRNTVDSGLKTINEALATIKQGDQSSETSTSGH</sequence>
<evidence type="ECO:0000256" key="6">
    <source>
        <dbReference type="ARBA" id="ARBA00023237"/>
    </source>
</evidence>
<comment type="function">
    <text evidence="1 8">The Vlp and Vsp proteins are antigenically distinct proteins, only one vlp or vsp gene is transcriptionally active at any one time. Switching between these genes is a mechanism of host immune response evasion.</text>
</comment>
<evidence type="ECO:0000256" key="7">
    <source>
        <dbReference type="ARBA" id="ARBA00023288"/>
    </source>
</evidence>
<evidence type="ECO:0000256" key="1">
    <source>
        <dbReference type="ARBA" id="ARBA00003932"/>
    </source>
</evidence>
<dbReference type="Pfam" id="PF00921">
    <property type="entry name" value="Lipoprotein_2"/>
    <property type="match status" value="1"/>
</dbReference>
<dbReference type="HOGENOM" id="CLU_054711_2_0_12"/>
<name>W5SXL4_9SPIR</name>
<protein>
    <recommendedName>
        <fullName evidence="8">Variable large protein</fullName>
    </recommendedName>
</protein>
<accession>W5SXL4</accession>
<evidence type="ECO:0000313" key="10">
    <source>
        <dbReference type="EMBL" id="AHH11650.1"/>
    </source>
</evidence>
<dbReference type="GO" id="GO:0009279">
    <property type="term" value="C:cell outer membrane"/>
    <property type="evidence" value="ECO:0007669"/>
    <property type="project" value="UniProtKB-SubCell"/>
</dbReference>
<geneLocation type="plasmid" evidence="10">
    <name>unnamed</name>
</geneLocation>
<keyword evidence="5 8" id="KW-0564">Palmitate</keyword>
<proteinExistence type="predicted"/>
<keyword evidence="10" id="KW-0614">Plasmid</keyword>
<dbReference type="SUPFAM" id="SSF74748">
    <property type="entry name" value="Variable surface antigen VlsE"/>
    <property type="match status" value="1"/>
</dbReference>
<dbReference type="EMBL" id="CP005763">
    <property type="protein sequence ID" value="AHH11650.1"/>
    <property type="molecule type" value="Genomic_DNA"/>
</dbReference>
<feature type="region of interest" description="Disordered" evidence="9">
    <location>
        <begin position="129"/>
        <end position="155"/>
    </location>
</feature>
<evidence type="ECO:0000256" key="2">
    <source>
        <dbReference type="ARBA" id="ARBA00004459"/>
    </source>
</evidence>
<dbReference type="AlphaFoldDB" id="W5SXL4"/>
<keyword evidence="7 8" id="KW-0449">Lipoprotein</keyword>
<dbReference type="InterPro" id="IPR000680">
    <property type="entry name" value="Borrelia_lipo"/>
</dbReference>
<comment type="subcellular location">
    <subcellularLocation>
        <location evidence="2 8">Cell outer membrane</location>
        <topology evidence="2 8">Lipid-anchor</topology>
    </subcellularLocation>
</comment>
<evidence type="ECO:0000256" key="4">
    <source>
        <dbReference type="ARBA" id="ARBA00023136"/>
    </source>
</evidence>
<evidence type="ECO:0000256" key="8">
    <source>
        <dbReference type="RuleBase" id="RU363105"/>
    </source>
</evidence>